<dbReference type="InterPro" id="IPR013830">
    <property type="entry name" value="SGNH_hydro"/>
</dbReference>
<protein>
    <submittedName>
        <fullName evidence="3">GDSL-like Lipase/Acylhydrolase</fullName>
    </submittedName>
</protein>
<dbReference type="EMBL" id="CP068985">
    <property type="protein sequence ID" value="QYC42767.1"/>
    <property type="molecule type" value="Genomic_DNA"/>
</dbReference>
<accession>A0ABX8U4U7</accession>
<dbReference type="InterPro" id="IPR051532">
    <property type="entry name" value="Ester_Hydrolysis_Enzymes"/>
</dbReference>
<feature type="domain" description="SGNH hydrolase-type esterase" evidence="2">
    <location>
        <begin position="82"/>
        <end position="308"/>
    </location>
</feature>
<dbReference type="PANTHER" id="PTHR30383:SF5">
    <property type="entry name" value="SGNH HYDROLASE-TYPE ESTERASE DOMAIN-CONTAINING PROTEIN"/>
    <property type="match status" value="1"/>
</dbReference>
<dbReference type="SUPFAM" id="SSF52266">
    <property type="entry name" value="SGNH hydrolase"/>
    <property type="match status" value="1"/>
</dbReference>
<keyword evidence="4" id="KW-1185">Reference proteome</keyword>
<evidence type="ECO:0000313" key="4">
    <source>
        <dbReference type="Proteomes" id="UP000824681"/>
    </source>
</evidence>
<dbReference type="Proteomes" id="UP000824681">
    <property type="component" value="Chromosome"/>
</dbReference>
<dbReference type="InterPro" id="IPR036514">
    <property type="entry name" value="SGNH_hydro_sf"/>
</dbReference>
<reference evidence="3 4" key="1">
    <citation type="journal article" date="2021" name="ACS Chem. Biol.">
        <title>Genomic-Led Discovery of a Novel Glycopeptide Antibiotic by Nonomuraea coxensis DSM 45129.</title>
        <authorList>
            <person name="Yushchuk O."/>
            <person name="Vior N.M."/>
            <person name="Andreo-Vidal A."/>
            <person name="Berini F."/>
            <person name="Ruckert C."/>
            <person name="Busche T."/>
            <person name="Binda E."/>
            <person name="Kalinowski J."/>
            <person name="Truman A.W."/>
            <person name="Marinelli F."/>
        </authorList>
    </citation>
    <scope>NUCLEOTIDE SEQUENCE [LARGE SCALE GENOMIC DNA]</scope>
    <source>
        <strain evidence="3 4">DSM 45129</strain>
    </source>
</reference>
<name>A0ABX8U4U7_9ACTN</name>
<dbReference type="Pfam" id="PF13472">
    <property type="entry name" value="Lipase_GDSL_2"/>
    <property type="match status" value="1"/>
</dbReference>
<evidence type="ECO:0000259" key="2">
    <source>
        <dbReference type="Pfam" id="PF13472"/>
    </source>
</evidence>
<evidence type="ECO:0000256" key="1">
    <source>
        <dbReference type="SAM" id="MobiDB-lite"/>
    </source>
</evidence>
<gene>
    <name evidence="3" type="ORF">Nocox_25830</name>
</gene>
<dbReference type="Gene3D" id="3.40.50.1110">
    <property type="entry name" value="SGNH hydrolase"/>
    <property type="match status" value="1"/>
</dbReference>
<organism evidence="3 4">
    <name type="scientific">Nonomuraea coxensis DSM 45129</name>
    <dbReference type="NCBI Taxonomy" id="1122611"/>
    <lineage>
        <taxon>Bacteria</taxon>
        <taxon>Bacillati</taxon>
        <taxon>Actinomycetota</taxon>
        <taxon>Actinomycetes</taxon>
        <taxon>Streptosporangiales</taxon>
        <taxon>Streptosporangiaceae</taxon>
        <taxon>Nonomuraea</taxon>
    </lineage>
</organism>
<proteinExistence type="predicted"/>
<feature type="region of interest" description="Disordered" evidence="1">
    <location>
        <begin position="1"/>
        <end position="20"/>
    </location>
</feature>
<sequence length="324" mass="34568">MACGLRPARPGFGLSSRHMKSVLKRQSRPDPMAGAGPALYRGAMIGRLTHVLAAASVLTGSVTAPAAAATAAAQPVPEVMAALGDSISTGFNACGWYVSCTSRSWSAGDHAAVSSHYLRLSKLSGTLQGHNLNFAVPGATSADLLGQVRKAVEAKADYVTVLIGATDACVRTEKAMTPVATYRRRLETALDTLRAGMPQARVLVASIPDLRRLWQVGKDHPVARTFWTLGRVCPSMLASPSSVKKADVERRARVRARVIDYNRAAAEVCAAYGPQCDTDGGAVFSFPFTLEHVSKWDFFHPSAAGQRVLAAQTFGRGFDWIDLR</sequence>
<dbReference type="PANTHER" id="PTHR30383">
    <property type="entry name" value="THIOESTERASE 1/PROTEASE 1/LYSOPHOSPHOLIPASE L1"/>
    <property type="match status" value="1"/>
</dbReference>
<evidence type="ECO:0000313" key="3">
    <source>
        <dbReference type="EMBL" id="QYC42767.1"/>
    </source>
</evidence>